<evidence type="ECO:0000259" key="1">
    <source>
        <dbReference type="Pfam" id="PF03446"/>
    </source>
</evidence>
<dbReference type="RefSeq" id="WP_053080020.1">
    <property type="nucleotide sequence ID" value="NZ_HF570958.1"/>
</dbReference>
<name>A0A077LVQ1_9MICO</name>
<organism evidence="3 4">
    <name type="scientific">Nostocoides japonicum T1-X7</name>
    <dbReference type="NCBI Taxonomy" id="1194083"/>
    <lineage>
        <taxon>Bacteria</taxon>
        <taxon>Bacillati</taxon>
        <taxon>Actinomycetota</taxon>
        <taxon>Actinomycetes</taxon>
        <taxon>Micrococcales</taxon>
        <taxon>Intrasporangiaceae</taxon>
        <taxon>Nostocoides</taxon>
    </lineage>
</organism>
<evidence type="ECO:0000313" key="4">
    <source>
        <dbReference type="Proteomes" id="UP000035721"/>
    </source>
</evidence>
<dbReference type="InterPro" id="IPR015814">
    <property type="entry name" value="Pgluconate_DH_NAD-bd_C"/>
</dbReference>
<reference evidence="3 4" key="1">
    <citation type="journal article" date="2013" name="ISME J.">
        <title>A metabolic model for members of the genus Tetrasphaera involved in enhanced biological phosphorus removal.</title>
        <authorList>
            <person name="Kristiansen R."/>
            <person name="Nguyen H.T.T."/>
            <person name="Saunders A.M."/>
            <person name="Nielsen J.L."/>
            <person name="Wimmer R."/>
            <person name="Le V.Q."/>
            <person name="McIlroy S.J."/>
            <person name="Petrovski S."/>
            <person name="Seviour R.J."/>
            <person name="Calteau A."/>
            <person name="Nielsen K.L."/>
            <person name="Nielsen P.H."/>
        </authorList>
    </citation>
    <scope>NUCLEOTIDE SEQUENCE [LARGE SCALE GENOMIC DNA]</scope>
    <source>
        <strain evidence="3 4">T1-X7</strain>
    </source>
</reference>
<proteinExistence type="predicted"/>
<protein>
    <submittedName>
        <fullName evidence="3">6-phosphogluconate dehydrogenase, NAD-binding</fullName>
    </submittedName>
</protein>
<dbReference type="Pfam" id="PF09130">
    <property type="entry name" value="DUF1932"/>
    <property type="match status" value="1"/>
</dbReference>
<dbReference type="EMBL" id="CAJB01000007">
    <property type="protein sequence ID" value="CCH76069.1"/>
    <property type="molecule type" value="Genomic_DNA"/>
</dbReference>
<sequence length="304" mass="31460">MTTAIIGGGEVGRAYAVGLVESAGESPGATGRPTVALCAPRPSEAVLALADSHTGIVLHRGPGPWLRDVGQVWLAVGGDVSSSVLDELLPWLPSGATVVDLTTASPDDKRGADVRATRAGVRYVDAVILGAVALTGSRTALLAAGPHAAEATAPFVRLGAPVTCLPEAAAGDAAALKLLRTILTKGLEALAVECLVAAEQQGVREQLYEAMGDVDASGFTAFLDMLVTTHVVHAERRRREVERARSQLEALGLPSSMLAAADAVYARSLELRSRSEPPRDAHRDVTVALDWLSGATHGSMATEV</sequence>
<evidence type="ECO:0000313" key="3">
    <source>
        <dbReference type="EMBL" id="CCH76069.1"/>
    </source>
</evidence>
<dbReference type="AlphaFoldDB" id="A0A077LVQ1"/>
<dbReference type="Gene3D" id="3.40.50.720">
    <property type="entry name" value="NAD(P)-binding Rossmann-like Domain"/>
    <property type="match status" value="1"/>
</dbReference>
<dbReference type="InterPro" id="IPR036291">
    <property type="entry name" value="NAD(P)-bd_dom_sf"/>
</dbReference>
<gene>
    <name evidence="3" type="ORF">BN12_1040004</name>
</gene>
<evidence type="ECO:0000259" key="2">
    <source>
        <dbReference type="Pfam" id="PF09130"/>
    </source>
</evidence>
<accession>A0A077LVQ1</accession>
<feature type="domain" description="6-phosphogluconate dehydrogenase NADP-binding" evidence="1">
    <location>
        <begin position="65"/>
        <end position="149"/>
    </location>
</feature>
<dbReference type="Gene3D" id="1.10.1040.10">
    <property type="entry name" value="N-(1-d-carboxylethyl)-l-norvaline Dehydrogenase, domain 2"/>
    <property type="match status" value="1"/>
</dbReference>
<dbReference type="OrthoDB" id="943692at2"/>
<feature type="domain" description="Phosphogluconate dehydrogenase NAD-binding putative C-terminal" evidence="2">
    <location>
        <begin position="198"/>
        <end position="267"/>
    </location>
</feature>
<dbReference type="STRING" id="1194083.BN12_1040004"/>
<dbReference type="Proteomes" id="UP000035721">
    <property type="component" value="Unassembled WGS sequence"/>
</dbReference>
<dbReference type="Pfam" id="PF03446">
    <property type="entry name" value="NAD_binding_2"/>
    <property type="match status" value="1"/>
</dbReference>
<dbReference type="InterPro" id="IPR006115">
    <property type="entry name" value="6PGDH_NADP-bd"/>
</dbReference>
<dbReference type="InterPro" id="IPR013328">
    <property type="entry name" value="6PGD_dom2"/>
</dbReference>
<dbReference type="SUPFAM" id="SSF48179">
    <property type="entry name" value="6-phosphogluconate dehydrogenase C-terminal domain-like"/>
    <property type="match status" value="1"/>
</dbReference>
<dbReference type="InterPro" id="IPR008927">
    <property type="entry name" value="6-PGluconate_DH-like_C_sf"/>
</dbReference>
<dbReference type="GO" id="GO:0050661">
    <property type="term" value="F:NADP binding"/>
    <property type="evidence" value="ECO:0007669"/>
    <property type="project" value="InterPro"/>
</dbReference>
<comment type="caution">
    <text evidence="3">The sequence shown here is derived from an EMBL/GenBank/DDBJ whole genome shotgun (WGS) entry which is preliminary data.</text>
</comment>
<keyword evidence="4" id="KW-1185">Reference proteome</keyword>
<dbReference type="SUPFAM" id="SSF51735">
    <property type="entry name" value="NAD(P)-binding Rossmann-fold domains"/>
    <property type="match status" value="1"/>
</dbReference>